<feature type="transmembrane region" description="Helical" evidence="1">
    <location>
        <begin position="66"/>
        <end position="87"/>
    </location>
</feature>
<proteinExistence type="predicted"/>
<dbReference type="EMBL" id="BAAAYN010000034">
    <property type="protein sequence ID" value="GAA3391761.1"/>
    <property type="molecule type" value="Genomic_DNA"/>
</dbReference>
<keyword evidence="1" id="KW-0812">Transmembrane</keyword>
<protein>
    <submittedName>
        <fullName evidence="2">ABC transporter permease</fullName>
    </submittedName>
</protein>
<feature type="transmembrane region" description="Helical" evidence="1">
    <location>
        <begin position="186"/>
        <end position="207"/>
    </location>
</feature>
<name>A0ABP6T2W7_9ACTN</name>
<gene>
    <name evidence="2" type="ORF">GCM10020369_50890</name>
</gene>
<feature type="transmembrane region" description="Helical" evidence="1">
    <location>
        <begin position="26"/>
        <end position="46"/>
    </location>
</feature>
<feature type="transmembrane region" description="Helical" evidence="1">
    <location>
        <begin position="154"/>
        <end position="179"/>
    </location>
</feature>
<reference evidence="3" key="1">
    <citation type="journal article" date="2019" name="Int. J. Syst. Evol. Microbiol.">
        <title>The Global Catalogue of Microorganisms (GCM) 10K type strain sequencing project: providing services to taxonomists for standard genome sequencing and annotation.</title>
        <authorList>
            <consortium name="The Broad Institute Genomics Platform"/>
            <consortium name="The Broad Institute Genome Sequencing Center for Infectious Disease"/>
            <person name="Wu L."/>
            <person name="Ma J."/>
        </authorList>
    </citation>
    <scope>NUCLEOTIDE SEQUENCE [LARGE SCALE GENOMIC DNA]</scope>
    <source>
        <strain evidence="3">JCM 9458</strain>
    </source>
</reference>
<sequence length="262" mass="26616">MTVVDHRLPRVFHSEWTKLVSLRSTAYTLASTAVCGVGLAFLISAGQATEYTSGDAAARAEFDPAIGLRSILIAQLTLGVLGVLVVTSEWSTGMMRTSLVAVPRRGGLLAAKAGVFGGVALIVGELVGFVAFLVGQRTLADGGAPHLGLGEPGALRAAAGYGLYLAAIGLLGVALGTLLRSTAGALATLVGATLLIPAFTPALPTALADFLQTWWPPTAGLGILAVTPEPHGLGPWAGFGVLLGSVAVVTAIAAVVFRRRDV</sequence>
<evidence type="ECO:0000313" key="3">
    <source>
        <dbReference type="Proteomes" id="UP001501676"/>
    </source>
</evidence>
<dbReference type="Proteomes" id="UP001501676">
    <property type="component" value="Unassembled WGS sequence"/>
</dbReference>
<evidence type="ECO:0000313" key="2">
    <source>
        <dbReference type="EMBL" id="GAA3391761.1"/>
    </source>
</evidence>
<keyword evidence="3" id="KW-1185">Reference proteome</keyword>
<keyword evidence="1" id="KW-1133">Transmembrane helix</keyword>
<feature type="transmembrane region" description="Helical" evidence="1">
    <location>
        <begin position="236"/>
        <end position="257"/>
    </location>
</feature>
<comment type="caution">
    <text evidence="2">The sequence shown here is derived from an EMBL/GenBank/DDBJ whole genome shotgun (WGS) entry which is preliminary data.</text>
</comment>
<keyword evidence="1" id="KW-0472">Membrane</keyword>
<accession>A0ABP6T2W7</accession>
<evidence type="ECO:0000256" key="1">
    <source>
        <dbReference type="SAM" id="Phobius"/>
    </source>
</evidence>
<feature type="transmembrane region" description="Helical" evidence="1">
    <location>
        <begin position="108"/>
        <end position="134"/>
    </location>
</feature>
<organism evidence="2 3">
    <name type="scientific">Cryptosporangium minutisporangium</name>
    <dbReference type="NCBI Taxonomy" id="113569"/>
    <lineage>
        <taxon>Bacteria</taxon>
        <taxon>Bacillati</taxon>
        <taxon>Actinomycetota</taxon>
        <taxon>Actinomycetes</taxon>
        <taxon>Cryptosporangiales</taxon>
        <taxon>Cryptosporangiaceae</taxon>
        <taxon>Cryptosporangium</taxon>
    </lineage>
</organism>
<dbReference type="RefSeq" id="WP_345730724.1">
    <property type="nucleotide sequence ID" value="NZ_BAAAYN010000034.1"/>
</dbReference>